<evidence type="ECO:0000256" key="2">
    <source>
        <dbReference type="ARBA" id="ARBA00022679"/>
    </source>
</evidence>
<dbReference type="PANTHER" id="PTHR14614">
    <property type="entry name" value="HEPATOCELLULAR CARCINOMA-ASSOCIATED ANTIGEN"/>
    <property type="match status" value="1"/>
</dbReference>
<reference evidence="4 5" key="1">
    <citation type="submission" date="2020-04" db="EMBL/GenBank/DDBJ databases">
        <title>Plant Genome Project.</title>
        <authorList>
            <person name="Zhang R.-G."/>
        </authorList>
    </citation>
    <scope>NUCLEOTIDE SEQUENCE [LARGE SCALE GENOMIC DNA]</scope>
    <source>
        <strain evidence="4">YNK0</strain>
        <tissue evidence="4">Leaf</tissue>
    </source>
</reference>
<dbReference type="InterPro" id="IPR029063">
    <property type="entry name" value="SAM-dependent_MTases_sf"/>
</dbReference>
<gene>
    <name evidence="4" type="ORF">HHK36_020676</name>
</gene>
<dbReference type="PANTHER" id="PTHR14614:SF130">
    <property type="entry name" value="PROTEIN-LYSINE N-METHYLTRANSFERASE EEF2KMT"/>
    <property type="match status" value="1"/>
</dbReference>
<comment type="caution">
    <text evidence="4">The sequence shown here is derived from an EMBL/GenBank/DDBJ whole genome shotgun (WGS) entry which is preliminary data.</text>
</comment>
<dbReference type="GO" id="GO:0016740">
    <property type="term" value="F:transferase activity"/>
    <property type="evidence" value="ECO:0007669"/>
    <property type="project" value="UniProtKB-KW"/>
</dbReference>
<comment type="similarity">
    <text evidence="1">Belongs to the class I-like SAM-binding methyltransferase superfamily. EEF2KMT family.</text>
</comment>
<feature type="domain" description="FAM86 N-terminal" evidence="3">
    <location>
        <begin position="48"/>
        <end position="97"/>
    </location>
</feature>
<sequence>MADEELDLASPSCLHLLAAFLAMEPTECLISLAREYGGGSITKRVQRFIWEHCISKAAGQTNVPYNSYVKKFLKKVIVDVESNCDDVLDELYEQYANYMISLKDDSLVKGNTRVRKSISFLFPEGCFDVPSCPKSMKVVVPLQCSLNMLEGDTGCSIWPSSLFLSEFVLSYPEIFCSKSCFEVGSGVGLVGISLAHVKASKVILSDGDLSSLANMKLNLKLNQLSTEDMPERTIQDPTLIECKCLPWESASERDLQDIRPDIILGADVIYDPLCLLHLIRILALLLKPNKCNPHQRGNNWQGSSPKSSYINGGRDSYAEDSSCGFGTCRGRAAYNGASRAESLYEAMKAGRVAYIAAVIRNVDTFNYFLRLAGEAQLDVVDITGTQKPLNLLPYMQSYDRSSIRFFSHSSHD</sequence>
<keyword evidence="5" id="KW-1185">Reference proteome</keyword>
<name>A0A835D8K9_TETSI</name>
<dbReference type="InterPro" id="IPR029426">
    <property type="entry name" value="FAM86_N"/>
</dbReference>
<keyword evidence="2" id="KW-0808">Transferase</keyword>
<dbReference type="SUPFAM" id="SSF53335">
    <property type="entry name" value="S-adenosyl-L-methionine-dependent methyltransferases"/>
    <property type="match status" value="1"/>
</dbReference>
<dbReference type="Pfam" id="PF14904">
    <property type="entry name" value="FAM86"/>
    <property type="match status" value="1"/>
</dbReference>
<dbReference type="InterPro" id="IPR019410">
    <property type="entry name" value="Methyltransf_16"/>
</dbReference>
<dbReference type="OMA" id="YEAYTDL"/>
<dbReference type="Proteomes" id="UP000655225">
    <property type="component" value="Unassembled WGS sequence"/>
</dbReference>
<dbReference type="AlphaFoldDB" id="A0A835D8K9"/>
<protein>
    <recommendedName>
        <fullName evidence="3">FAM86 N-terminal domain-containing protein</fullName>
    </recommendedName>
</protein>
<evidence type="ECO:0000313" key="5">
    <source>
        <dbReference type="Proteomes" id="UP000655225"/>
    </source>
</evidence>
<dbReference type="OrthoDB" id="194386at2759"/>
<dbReference type="Gene3D" id="3.40.50.150">
    <property type="entry name" value="Vaccinia Virus protein VP39"/>
    <property type="match status" value="1"/>
</dbReference>
<accession>A0A835D8K9</accession>
<dbReference type="Pfam" id="PF10294">
    <property type="entry name" value="Methyltransf_16"/>
    <property type="match status" value="1"/>
</dbReference>
<evidence type="ECO:0000313" key="4">
    <source>
        <dbReference type="EMBL" id="KAF8394468.1"/>
    </source>
</evidence>
<dbReference type="EMBL" id="JABCRI010000014">
    <property type="protein sequence ID" value="KAF8394468.1"/>
    <property type="molecule type" value="Genomic_DNA"/>
</dbReference>
<evidence type="ECO:0000259" key="3">
    <source>
        <dbReference type="Pfam" id="PF14904"/>
    </source>
</evidence>
<proteinExistence type="inferred from homology"/>
<organism evidence="4 5">
    <name type="scientific">Tetracentron sinense</name>
    <name type="common">Spur-leaf</name>
    <dbReference type="NCBI Taxonomy" id="13715"/>
    <lineage>
        <taxon>Eukaryota</taxon>
        <taxon>Viridiplantae</taxon>
        <taxon>Streptophyta</taxon>
        <taxon>Embryophyta</taxon>
        <taxon>Tracheophyta</taxon>
        <taxon>Spermatophyta</taxon>
        <taxon>Magnoliopsida</taxon>
        <taxon>Trochodendrales</taxon>
        <taxon>Trochodendraceae</taxon>
        <taxon>Tetracentron</taxon>
    </lineage>
</organism>
<evidence type="ECO:0000256" key="1">
    <source>
        <dbReference type="ARBA" id="ARBA00005511"/>
    </source>
</evidence>